<feature type="non-terminal residue" evidence="1">
    <location>
        <position position="103"/>
    </location>
</feature>
<protein>
    <submittedName>
        <fullName evidence="1">49_t:CDS:1</fullName>
    </submittedName>
</protein>
<name>A0ACA9RT34_9GLOM</name>
<reference evidence="1" key="1">
    <citation type="submission" date="2021-06" db="EMBL/GenBank/DDBJ databases">
        <authorList>
            <person name="Kallberg Y."/>
            <person name="Tangrot J."/>
            <person name="Rosling A."/>
        </authorList>
    </citation>
    <scope>NUCLEOTIDE SEQUENCE</scope>
    <source>
        <strain evidence="1">MA461A</strain>
    </source>
</reference>
<gene>
    <name evidence="1" type="ORF">RPERSI_LOCUS22861</name>
</gene>
<evidence type="ECO:0000313" key="1">
    <source>
        <dbReference type="EMBL" id="CAG8809434.1"/>
    </source>
</evidence>
<dbReference type="EMBL" id="CAJVQC010070119">
    <property type="protein sequence ID" value="CAG8809434.1"/>
    <property type="molecule type" value="Genomic_DNA"/>
</dbReference>
<organism evidence="1 2">
    <name type="scientific">Racocetra persica</name>
    <dbReference type="NCBI Taxonomy" id="160502"/>
    <lineage>
        <taxon>Eukaryota</taxon>
        <taxon>Fungi</taxon>
        <taxon>Fungi incertae sedis</taxon>
        <taxon>Mucoromycota</taxon>
        <taxon>Glomeromycotina</taxon>
        <taxon>Glomeromycetes</taxon>
        <taxon>Diversisporales</taxon>
        <taxon>Gigasporaceae</taxon>
        <taxon>Racocetra</taxon>
    </lineage>
</organism>
<accession>A0ACA9RT34</accession>
<keyword evidence="2" id="KW-1185">Reference proteome</keyword>
<comment type="caution">
    <text evidence="1">The sequence shown here is derived from an EMBL/GenBank/DDBJ whole genome shotgun (WGS) entry which is preliminary data.</text>
</comment>
<proteinExistence type="predicted"/>
<dbReference type="Proteomes" id="UP000789920">
    <property type="component" value="Unassembled WGS sequence"/>
</dbReference>
<sequence>MTNLNVEPFENFILELQKQVFQIKNLETNLRNKVNDKIVNTHTSYSVEEEYAISFDDLKNDKFKNLRSKYNILISAFKSKSKDKETDFLFKIFYMVFNIFQEN</sequence>
<evidence type="ECO:0000313" key="2">
    <source>
        <dbReference type="Proteomes" id="UP000789920"/>
    </source>
</evidence>